<reference evidence="2" key="1">
    <citation type="submission" date="2023-10" db="EMBL/GenBank/DDBJ databases">
        <authorList>
            <person name="Chen Y."/>
            <person name="Shah S."/>
            <person name="Dougan E. K."/>
            <person name="Thang M."/>
            <person name="Chan C."/>
        </authorList>
    </citation>
    <scope>NUCLEOTIDE SEQUENCE [LARGE SCALE GENOMIC DNA]</scope>
</reference>
<organism evidence="2 3">
    <name type="scientific">Prorocentrum cordatum</name>
    <dbReference type="NCBI Taxonomy" id="2364126"/>
    <lineage>
        <taxon>Eukaryota</taxon>
        <taxon>Sar</taxon>
        <taxon>Alveolata</taxon>
        <taxon>Dinophyceae</taxon>
        <taxon>Prorocentrales</taxon>
        <taxon>Prorocentraceae</taxon>
        <taxon>Prorocentrum</taxon>
    </lineage>
</organism>
<protein>
    <submittedName>
        <fullName evidence="2">Uncharacterized protein</fullName>
    </submittedName>
</protein>
<comment type="caution">
    <text evidence="2">The sequence shown here is derived from an EMBL/GenBank/DDBJ whole genome shotgun (WGS) entry which is preliminary data.</text>
</comment>
<keyword evidence="3" id="KW-1185">Reference proteome</keyword>
<evidence type="ECO:0000313" key="2">
    <source>
        <dbReference type="EMBL" id="CAK0891893.1"/>
    </source>
</evidence>
<sequence>MQLLQPRYIPTDTKFATTGASLHSRPEEEEEEEGGGGGGGGGRNLGIQRDRANHHVPLGTATGVPPRGGPRDSDVHWPGPPKYSAVPGLGPAVMACGWLVVGITVGAPATTNIMLRGGSWTTPRPMRAAPLADTSAQPDAVGYIQEHGQAGLRTMRMHSQLSKADLLYHRVGCRWNIRLRQPPGLTLRVGTPPLAYAEEGLGLE</sequence>
<name>A0ABN9X1T5_9DINO</name>
<gene>
    <name evidence="2" type="ORF">PCOR1329_LOCUS71693</name>
</gene>
<evidence type="ECO:0000256" key="1">
    <source>
        <dbReference type="SAM" id="MobiDB-lite"/>
    </source>
</evidence>
<dbReference type="Proteomes" id="UP001189429">
    <property type="component" value="Unassembled WGS sequence"/>
</dbReference>
<proteinExistence type="predicted"/>
<feature type="compositionally biased region" description="Gly residues" evidence="1">
    <location>
        <begin position="35"/>
        <end position="44"/>
    </location>
</feature>
<dbReference type="EMBL" id="CAUYUJ010019532">
    <property type="protein sequence ID" value="CAK0891893.1"/>
    <property type="molecule type" value="Genomic_DNA"/>
</dbReference>
<feature type="region of interest" description="Disordered" evidence="1">
    <location>
        <begin position="1"/>
        <end position="48"/>
    </location>
</feature>
<accession>A0ABN9X1T5</accession>
<evidence type="ECO:0000313" key="3">
    <source>
        <dbReference type="Proteomes" id="UP001189429"/>
    </source>
</evidence>